<name>A0A059FJK7_9PROT</name>
<dbReference type="AlphaFoldDB" id="A0A059FJK7"/>
<evidence type="ECO:0000256" key="8">
    <source>
        <dbReference type="ARBA" id="ARBA00023136"/>
    </source>
</evidence>
<keyword evidence="8 10" id="KW-0472">Membrane</keyword>
<evidence type="ECO:0000256" key="9">
    <source>
        <dbReference type="ARBA" id="ARBA00023237"/>
    </source>
</evidence>
<feature type="domain" description="TonB-dependent receptor plug" evidence="13">
    <location>
        <begin position="33"/>
        <end position="115"/>
    </location>
</feature>
<comment type="caution">
    <text evidence="14">The sequence shown here is derived from an EMBL/GenBank/DDBJ whole genome shotgun (WGS) entry which is preliminary data.</text>
</comment>
<keyword evidence="4" id="KW-0812">Transmembrane</keyword>
<evidence type="ECO:0000259" key="12">
    <source>
        <dbReference type="Pfam" id="PF00593"/>
    </source>
</evidence>
<dbReference type="GO" id="GO:0009279">
    <property type="term" value="C:cell outer membrane"/>
    <property type="evidence" value="ECO:0007669"/>
    <property type="project" value="UniProtKB-SubCell"/>
</dbReference>
<evidence type="ECO:0008006" key="16">
    <source>
        <dbReference type="Google" id="ProtNLM"/>
    </source>
</evidence>
<dbReference type="Gene3D" id="2.40.170.20">
    <property type="entry name" value="TonB-dependent receptor, beta-barrel domain"/>
    <property type="match status" value="1"/>
</dbReference>
<dbReference type="Proteomes" id="UP000025171">
    <property type="component" value="Unassembled WGS sequence"/>
</dbReference>
<feature type="chain" id="PRO_5001577459" description="TonB-dependent receptor plug domain-containing protein" evidence="11">
    <location>
        <begin position="23"/>
        <end position="685"/>
    </location>
</feature>
<keyword evidence="7 10" id="KW-0798">TonB box</keyword>
<dbReference type="SUPFAM" id="SSF56935">
    <property type="entry name" value="Porins"/>
    <property type="match status" value="1"/>
</dbReference>
<dbReference type="Pfam" id="PF00593">
    <property type="entry name" value="TonB_dep_Rec_b-barrel"/>
    <property type="match status" value="1"/>
</dbReference>
<dbReference type="InterPro" id="IPR012910">
    <property type="entry name" value="Plug_dom"/>
</dbReference>
<evidence type="ECO:0000256" key="6">
    <source>
        <dbReference type="ARBA" id="ARBA00023065"/>
    </source>
</evidence>
<reference evidence="14 15" key="1">
    <citation type="journal article" date="2014" name="Antonie Van Leeuwenhoek">
        <title>Hyphomonas beringensis sp. nov. and Hyphomonas chukchiensis sp. nov., isolated from surface seawater of the Bering Sea and Chukchi Sea.</title>
        <authorList>
            <person name="Li C."/>
            <person name="Lai Q."/>
            <person name="Li G."/>
            <person name="Dong C."/>
            <person name="Wang J."/>
            <person name="Liao Y."/>
            <person name="Shao Z."/>
        </authorList>
    </citation>
    <scope>NUCLEOTIDE SEQUENCE [LARGE SCALE GENOMIC DNA]</scope>
    <source>
        <strain evidence="14 15">MHS-2</strain>
    </source>
</reference>
<evidence type="ECO:0000259" key="13">
    <source>
        <dbReference type="Pfam" id="PF07715"/>
    </source>
</evidence>
<dbReference type="GO" id="GO:0015889">
    <property type="term" value="P:cobalamin transport"/>
    <property type="evidence" value="ECO:0007669"/>
    <property type="project" value="TreeGrafter"/>
</dbReference>
<dbReference type="PANTHER" id="PTHR30069">
    <property type="entry name" value="TONB-DEPENDENT OUTER MEMBRANE RECEPTOR"/>
    <property type="match status" value="1"/>
</dbReference>
<dbReference type="Pfam" id="PF07715">
    <property type="entry name" value="Plug"/>
    <property type="match status" value="1"/>
</dbReference>
<keyword evidence="15" id="KW-1185">Reference proteome</keyword>
<dbReference type="InterPro" id="IPR036942">
    <property type="entry name" value="Beta-barrel_TonB_sf"/>
</dbReference>
<evidence type="ECO:0000256" key="2">
    <source>
        <dbReference type="ARBA" id="ARBA00022448"/>
    </source>
</evidence>
<evidence type="ECO:0000313" key="14">
    <source>
        <dbReference type="EMBL" id="KCZ90653.1"/>
    </source>
</evidence>
<feature type="domain" description="TonB-dependent receptor-like beta-barrel" evidence="12">
    <location>
        <begin position="265"/>
        <end position="604"/>
    </location>
</feature>
<proteinExistence type="inferred from homology"/>
<dbReference type="GO" id="GO:0006811">
    <property type="term" value="P:monoatomic ion transport"/>
    <property type="evidence" value="ECO:0007669"/>
    <property type="project" value="UniProtKB-KW"/>
</dbReference>
<evidence type="ECO:0000256" key="11">
    <source>
        <dbReference type="SAM" id="SignalP"/>
    </source>
</evidence>
<dbReference type="STRING" id="1280950.HJO_12416"/>
<dbReference type="OrthoDB" id="7622322at2"/>
<protein>
    <recommendedName>
        <fullName evidence="16">TonB-dependent receptor plug domain-containing protein</fullName>
    </recommendedName>
</protein>
<comment type="subcellular location">
    <subcellularLocation>
        <location evidence="1">Cell outer membrane</location>
        <topology evidence="1">Multi-pass membrane protein</topology>
    </subcellularLocation>
</comment>
<evidence type="ECO:0000313" key="15">
    <source>
        <dbReference type="Proteomes" id="UP000025171"/>
    </source>
</evidence>
<dbReference type="PATRIC" id="fig|1280950.3.peg.2489"/>
<dbReference type="InterPro" id="IPR039426">
    <property type="entry name" value="TonB-dep_rcpt-like"/>
</dbReference>
<dbReference type="eggNOG" id="COG4771">
    <property type="taxonomic scope" value="Bacteria"/>
</dbReference>
<keyword evidence="5 11" id="KW-0732">Signal</keyword>
<keyword evidence="6" id="KW-0406">Ion transport</keyword>
<keyword evidence="9" id="KW-0998">Cell outer membrane</keyword>
<evidence type="ECO:0000256" key="10">
    <source>
        <dbReference type="RuleBase" id="RU003357"/>
    </source>
</evidence>
<comment type="similarity">
    <text evidence="10">Belongs to the TonB-dependent receptor family.</text>
</comment>
<organism evidence="14 15">
    <name type="scientific">Hyphomonas johnsonii MHS-2</name>
    <dbReference type="NCBI Taxonomy" id="1280950"/>
    <lineage>
        <taxon>Bacteria</taxon>
        <taxon>Pseudomonadati</taxon>
        <taxon>Pseudomonadota</taxon>
        <taxon>Alphaproteobacteria</taxon>
        <taxon>Hyphomonadales</taxon>
        <taxon>Hyphomonadaceae</taxon>
        <taxon>Hyphomonas</taxon>
    </lineage>
</organism>
<evidence type="ECO:0000256" key="5">
    <source>
        <dbReference type="ARBA" id="ARBA00022729"/>
    </source>
</evidence>
<dbReference type="PANTHER" id="PTHR30069:SF53">
    <property type="entry name" value="COLICIN I RECEPTOR-RELATED"/>
    <property type="match status" value="1"/>
</dbReference>
<keyword evidence="3" id="KW-1134">Transmembrane beta strand</keyword>
<sequence>MIHRVPFCMSVLLVFSVQNAFAADLAIAVDSSARNEYKAADFAQFAPRTALDIVRRIPGFSIDSGDSGSRGFGQATGNILINGQRVSGKSNDAEAVLGRISTSNVDKIEVLDGTALGIPGLSGQVVNVTTRDSGGVSGTWRWKVRSRENMRPTYNDAGVTVSGQKGALSWAVEAASAPERGASAGPERVTDGAGDVIETRKEDYTHEAEAGSLSGSLAWTPASGTVANLSAEFAAYQPEDKEVAKLFPVGSAVGRRLFQGSEDETTAEVGADYEFGFGPGRLKAIALVRRENSPTVDHVVRGNLDGTGLSESVFERTVDEGEYILRGEYAWVPSAGRDWQVSLEGAFNFLDAESALFRAIGGAPLVEVALPNANSRVEEQRGEVSVTHGRALSPRLNLQVSLGVEMSELSQSGDAENVRTFTRPKGFASLSWQVDPTIQLVTRLDREVGQLDFFDFVSSVNLNQGNGSEGNSEIVPEQAWKLSVTAEKDFKDWGAATLTVFGSDIEDLVDRIPIGTGDGPGNIDSAWRVGVDLDATVKFAKLGLPGTELTFGGEWRESRVEDPLTGIERAFNGSTLYYLDAELRRDIPQTDWALGVYLESYNGNPEYTLNERFHSGSQPPFSYAYVEHKDLLGLTGKLVVANILDQHDWLRRDIYQPNRLGPIVISESRTRHFGPIVTFELSGTF</sequence>
<keyword evidence="2" id="KW-0813">Transport</keyword>
<feature type="signal peptide" evidence="11">
    <location>
        <begin position="1"/>
        <end position="22"/>
    </location>
</feature>
<dbReference type="InterPro" id="IPR000531">
    <property type="entry name" value="Beta-barrel_TonB"/>
</dbReference>
<dbReference type="RefSeq" id="WP_035617334.1">
    <property type="nucleotide sequence ID" value="NZ_ARYK01000006.1"/>
</dbReference>
<dbReference type="EMBL" id="ARYK01000006">
    <property type="protein sequence ID" value="KCZ90653.1"/>
    <property type="molecule type" value="Genomic_DNA"/>
</dbReference>
<evidence type="ECO:0000256" key="1">
    <source>
        <dbReference type="ARBA" id="ARBA00004571"/>
    </source>
</evidence>
<dbReference type="Gene3D" id="2.170.130.10">
    <property type="entry name" value="TonB-dependent receptor, plug domain"/>
    <property type="match status" value="1"/>
</dbReference>
<evidence type="ECO:0000256" key="3">
    <source>
        <dbReference type="ARBA" id="ARBA00022452"/>
    </source>
</evidence>
<evidence type="ECO:0000256" key="4">
    <source>
        <dbReference type="ARBA" id="ARBA00022692"/>
    </source>
</evidence>
<gene>
    <name evidence="14" type="ORF">HJO_12416</name>
</gene>
<accession>A0A059FJK7</accession>
<evidence type="ECO:0000256" key="7">
    <source>
        <dbReference type="ARBA" id="ARBA00023077"/>
    </source>
</evidence>
<dbReference type="InterPro" id="IPR037066">
    <property type="entry name" value="Plug_dom_sf"/>
</dbReference>